<organism evidence="2 3">
    <name type="scientific">Arachis duranensis</name>
    <name type="common">Wild peanut</name>
    <dbReference type="NCBI Taxonomy" id="130453"/>
    <lineage>
        <taxon>Eukaryota</taxon>
        <taxon>Viridiplantae</taxon>
        <taxon>Streptophyta</taxon>
        <taxon>Embryophyta</taxon>
        <taxon>Tracheophyta</taxon>
        <taxon>Spermatophyta</taxon>
        <taxon>Magnoliopsida</taxon>
        <taxon>eudicotyledons</taxon>
        <taxon>Gunneridae</taxon>
        <taxon>Pentapetalae</taxon>
        <taxon>rosids</taxon>
        <taxon>fabids</taxon>
        <taxon>Fabales</taxon>
        <taxon>Fabaceae</taxon>
        <taxon>Papilionoideae</taxon>
        <taxon>50 kb inversion clade</taxon>
        <taxon>dalbergioids sensu lato</taxon>
        <taxon>Dalbergieae</taxon>
        <taxon>Pterocarpus clade</taxon>
        <taxon>Arachis</taxon>
    </lineage>
</organism>
<dbReference type="AlphaFoldDB" id="A0A6P4D1W4"/>
<dbReference type="GeneID" id="107483939"/>
<gene>
    <name evidence="3" type="primary">LOC107483939</name>
</gene>
<dbReference type="PANTHER" id="PTHR47266">
    <property type="entry name" value="ENDONUCLEASE-RELATED"/>
    <property type="match status" value="1"/>
</dbReference>
<dbReference type="Proteomes" id="UP000515211">
    <property type="component" value="Chromosome 4"/>
</dbReference>
<keyword evidence="1" id="KW-0732">Signal</keyword>
<dbReference type="GO" id="GO:0003676">
    <property type="term" value="F:nucleic acid binding"/>
    <property type="evidence" value="ECO:0007669"/>
    <property type="project" value="InterPro"/>
</dbReference>
<dbReference type="InterPro" id="IPR052160">
    <property type="entry name" value="Gypsy_RT_Integrase-like"/>
</dbReference>
<protein>
    <submittedName>
        <fullName evidence="3">Uncharacterized protein LOC107483939</fullName>
    </submittedName>
</protein>
<dbReference type="InterPro" id="IPR012337">
    <property type="entry name" value="RNaseH-like_sf"/>
</dbReference>
<dbReference type="InterPro" id="IPR036397">
    <property type="entry name" value="RNaseH_sf"/>
</dbReference>
<reference evidence="2" key="1">
    <citation type="journal article" date="2016" name="Nat. Genet.">
        <title>The genome sequences of Arachis duranensis and Arachis ipaensis, the diploid ancestors of cultivated peanut.</title>
        <authorList>
            <person name="Bertioli D.J."/>
            <person name="Cannon S.B."/>
            <person name="Froenicke L."/>
            <person name="Huang G."/>
            <person name="Farmer A.D."/>
            <person name="Cannon E.K."/>
            <person name="Liu X."/>
            <person name="Gao D."/>
            <person name="Clevenger J."/>
            <person name="Dash S."/>
            <person name="Ren L."/>
            <person name="Moretzsohn M.C."/>
            <person name="Shirasawa K."/>
            <person name="Huang W."/>
            <person name="Vidigal B."/>
            <person name="Abernathy B."/>
            <person name="Chu Y."/>
            <person name="Niederhuth C.E."/>
            <person name="Umale P."/>
            <person name="Araujo A.C."/>
            <person name="Kozik A."/>
            <person name="Kim K.D."/>
            <person name="Burow M.D."/>
            <person name="Varshney R.K."/>
            <person name="Wang X."/>
            <person name="Zhang X."/>
            <person name="Barkley N."/>
            <person name="Guimaraes P.M."/>
            <person name="Isobe S."/>
            <person name="Guo B."/>
            <person name="Liao B."/>
            <person name="Stalker H.T."/>
            <person name="Schmitz R.J."/>
            <person name="Scheffler B.E."/>
            <person name="Leal-Bertioli S.C."/>
            <person name="Xun X."/>
            <person name="Jackson S.A."/>
            <person name="Michelmore R."/>
            <person name="Ozias-Akins P."/>
        </authorList>
    </citation>
    <scope>NUCLEOTIDE SEQUENCE [LARGE SCALE GENOMIC DNA]</scope>
    <source>
        <strain evidence="2">cv. V14167</strain>
    </source>
</reference>
<keyword evidence="2" id="KW-1185">Reference proteome</keyword>
<reference evidence="3" key="2">
    <citation type="submission" date="2025-08" db="UniProtKB">
        <authorList>
            <consortium name="RefSeq"/>
        </authorList>
    </citation>
    <scope>IDENTIFICATION</scope>
    <source>
        <tissue evidence="3">Whole plant</tissue>
    </source>
</reference>
<dbReference type="KEGG" id="adu:107483939"/>
<accession>A0A6P4D1W4</accession>
<feature type="chain" id="PRO_5027582096" evidence="1">
    <location>
        <begin position="27"/>
        <end position="245"/>
    </location>
</feature>
<proteinExistence type="predicted"/>
<feature type="signal peptide" evidence="1">
    <location>
        <begin position="1"/>
        <end position="26"/>
    </location>
</feature>
<dbReference type="SUPFAM" id="SSF53098">
    <property type="entry name" value="Ribonuclease H-like"/>
    <property type="match status" value="1"/>
</dbReference>
<evidence type="ECO:0000256" key="1">
    <source>
        <dbReference type="SAM" id="SignalP"/>
    </source>
</evidence>
<dbReference type="RefSeq" id="XP_015960037.1">
    <property type="nucleotide sequence ID" value="XM_016104551.1"/>
</dbReference>
<name>A0A6P4D1W4_ARADU</name>
<sequence length="245" mass="28816">MGPFPNSNGFLYILLAVDYVSKWVEAIPTRTDDANVVLSFVRNNIMSLWITTSNLVKPHRKDWSIKLVDALWAYQTVYKTPIGMSPFGLVYGKACHLPVEIEHKAYWAVKEYNTGFGVGIERKLQLVELECLRLKAYENSRLYKEKMKAVNDRNIRRREFRVIELVLLYNSRLWLMPRKLRSRWEGPYRVEKAEPYGVYHLRHPSSPNIFKVNGHRLKLYHGEKMKSNKEVEVFLLEDIPEGEEI</sequence>
<dbReference type="Gene3D" id="3.30.420.10">
    <property type="entry name" value="Ribonuclease H-like superfamily/Ribonuclease H"/>
    <property type="match status" value="1"/>
</dbReference>
<evidence type="ECO:0000313" key="2">
    <source>
        <dbReference type="Proteomes" id="UP000515211"/>
    </source>
</evidence>
<evidence type="ECO:0000313" key="3">
    <source>
        <dbReference type="RefSeq" id="XP_015960037.1"/>
    </source>
</evidence>